<evidence type="ECO:0000256" key="1">
    <source>
        <dbReference type="SAM" id="MobiDB-lite"/>
    </source>
</evidence>
<feature type="compositionally biased region" description="Low complexity" evidence="1">
    <location>
        <begin position="249"/>
        <end position="269"/>
    </location>
</feature>
<gene>
    <name evidence="2" type="ORF">g.91366</name>
</gene>
<feature type="region of interest" description="Disordered" evidence="1">
    <location>
        <begin position="431"/>
        <end position="467"/>
    </location>
</feature>
<reference evidence="2" key="1">
    <citation type="submission" date="2015-07" db="EMBL/GenBank/DDBJ databases">
        <title>Transcriptome Assembly of Anthurium amnicola.</title>
        <authorList>
            <person name="Suzuki J."/>
        </authorList>
    </citation>
    <scope>NUCLEOTIDE SEQUENCE</scope>
</reference>
<evidence type="ECO:0000313" key="2">
    <source>
        <dbReference type="EMBL" id="JAT56633.1"/>
    </source>
</evidence>
<protein>
    <submittedName>
        <fullName evidence="2">Uncharacterized protein</fullName>
    </submittedName>
</protein>
<sequence>MASALVNKVGLVAPEGFLDLPPSAAAYSSYGWLSPRISFSRDFDGDGDGGKHQDADGKPPPPPSRAVAAAAEADLGSPGRDLVGDFEFRRLDDPVTMLPADELFSDGKLVPLQLAPARAPFSSPAAAFPAGGIRSSEPHKLRRRSEDAGSSDPYTVFSPKAPRCSSRWRELLGLKKAAQSSGGGSKPDSHKPSSSTSPMSSSSSSAVAAGSKSAAASAAARSLKHLLHRNHTRSSASIDASLSLPLLRDSDSESVSISARLSLSSSSSSGPDHEDLPRLSLDSDKPSQASSISLGRNPPRVRLTPKPRPGVDHSSRPYQALVDHPPHHSTAATAAGGRVGRSPMRRAPGDSAAVPARGASVDSPRMNSSGKVVFQSLERSSSSPSTFNGGPRVKHRGMERSYSANVVRVTPVLNVPVCSLRGSSKSGSVFGFGQLFSSPHKKDGAPSSSAAAARNSSSGRGGKTVRA</sequence>
<dbReference type="PANTHER" id="PTHR31722">
    <property type="entry name" value="OS06G0675200 PROTEIN"/>
    <property type="match status" value="1"/>
</dbReference>
<dbReference type="PANTHER" id="PTHR31722:SF0">
    <property type="entry name" value="OS06G0675200 PROTEIN"/>
    <property type="match status" value="1"/>
</dbReference>
<feature type="compositionally biased region" description="Basic and acidic residues" evidence="1">
    <location>
        <begin position="271"/>
        <end position="285"/>
    </location>
</feature>
<feature type="region of interest" description="Disordered" evidence="1">
    <location>
        <begin position="175"/>
        <end position="221"/>
    </location>
</feature>
<accession>A0A1D1YPT5</accession>
<feature type="compositionally biased region" description="Low complexity" evidence="1">
    <location>
        <begin position="192"/>
        <end position="221"/>
    </location>
</feature>
<feature type="region of interest" description="Disordered" evidence="1">
    <location>
        <begin position="123"/>
        <end position="163"/>
    </location>
</feature>
<feature type="region of interest" description="Disordered" evidence="1">
    <location>
        <begin position="41"/>
        <end position="78"/>
    </location>
</feature>
<name>A0A1D1YPT5_9ARAE</name>
<organism evidence="2">
    <name type="scientific">Anthurium amnicola</name>
    <dbReference type="NCBI Taxonomy" id="1678845"/>
    <lineage>
        <taxon>Eukaryota</taxon>
        <taxon>Viridiplantae</taxon>
        <taxon>Streptophyta</taxon>
        <taxon>Embryophyta</taxon>
        <taxon>Tracheophyta</taxon>
        <taxon>Spermatophyta</taxon>
        <taxon>Magnoliopsida</taxon>
        <taxon>Liliopsida</taxon>
        <taxon>Araceae</taxon>
        <taxon>Pothoideae</taxon>
        <taxon>Potheae</taxon>
        <taxon>Anthurium</taxon>
    </lineage>
</organism>
<dbReference type="AlphaFoldDB" id="A0A1D1YPT5"/>
<feature type="compositionally biased region" description="Low complexity" evidence="1">
    <location>
        <begin position="445"/>
        <end position="458"/>
    </location>
</feature>
<feature type="region of interest" description="Disordered" evidence="1">
    <location>
        <begin position="249"/>
        <end position="395"/>
    </location>
</feature>
<dbReference type="EMBL" id="GDJX01011303">
    <property type="protein sequence ID" value="JAT56633.1"/>
    <property type="molecule type" value="Transcribed_RNA"/>
</dbReference>
<proteinExistence type="predicted"/>
<feature type="compositionally biased region" description="Polar residues" evidence="1">
    <location>
        <begin position="377"/>
        <end position="388"/>
    </location>
</feature>
<feature type="compositionally biased region" description="Basic and acidic residues" evidence="1">
    <location>
        <begin position="41"/>
        <end position="57"/>
    </location>
</feature>
<feature type="compositionally biased region" description="Basic and acidic residues" evidence="1">
    <location>
        <begin position="136"/>
        <end position="147"/>
    </location>
</feature>